<dbReference type="CDD" id="cd09829">
    <property type="entry name" value="PET_testin"/>
    <property type="match status" value="1"/>
</dbReference>
<accession>A0A6I8TJ63</accession>
<dbReference type="SMART" id="SM00132">
    <property type="entry name" value="LIM"/>
    <property type="match status" value="3"/>
</dbReference>
<dbReference type="InterPro" id="IPR010442">
    <property type="entry name" value="PET_domain"/>
</dbReference>
<dbReference type="Gene3D" id="2.10.110.10">
    <property type="entry name" value="Cysteine Rich Protein"/>
    <property type="match status" value="3"/>
</dbReference>
<dbReference type="FunFam" id="2.10.110.10:FF:000005">
    <property type="entry name" value="Testin isoform 1"/>
    <property type="match status" value="1"/>
</dbReference>
<dbReference type="EnsemblMetazoa" id="AAEL009271-RB">
    <property type="protein sequence ID" value="AAEL009271-PB"/>
    <property type="gene ID" value="AAEL009271"/>
</dbReference>
<dbReference type="CDD" id="cd09341">
    <property type="entry name" value="LIM2_Testin_like"/>
    <property type="match status" value="1"/>
</dbReference>
<evidence type="ECO:0000256" key="2">
    <source>
        <dbReference type="ARBA" id="ARBA00022490"/>
    </source>
</evidence>
<dbReference type="Pfam" id="PF00412">
    <property type="entry name" value="LIM"/>
    <property type="match status" value="2"/>
</dbReference>
<dbReference type="Pfam" id="PF06297">
    <property type="entry name" value="PET"/>
    <property type="match status" value="1"/>
</dbReference>
<dbReference type="GO" id="GO:0005737">
    <property type="term" value="C:cytoplasm"/>
    <property type="evidence" value="ECO:0007669"/>
    <property type="project" value="UniProtKB-SubCell"/>
</dbReference>
<dbReference type="PROSITE" id="PS00478">
    <property type="entry name" value="LIM_DOMAIN_1"/>
    <property type="match status" value="2"/>
</dbReference>
<dbReference type="OrthoDB" id="10069167at2759"/>
<dbReference type="InterPro" id="IPR033724">
    <property type="entry name" value="PET_testin"/>
</dbReference>
<sequence>MDESGIETASVPEWLIKLESRREQIKAKLEHESGNGAPCAICGTKCPGLDLHFWRKVCRNCKCRKEQHDCKDDVISGWAQFEILGAIRSQSAYIKISELTDKLVQLDWIPPNVTADLASDYMSKIGAANIPIAGSDAAKKRKQQLEYQIPPHDLDATLCHNLSENEATQLVQYVEKIRKSCVGQGNVVRIGDLQKHSLAVGNQQFSTADPTVTGSLTNKLLNHILCSDPIKNAFLGDPKNAGKKICIQSDPMEPDFNASPYLSDKMKYKLKLMKVNSEIIRIAVEKASEIDNVIEVLNSQKMSFKDSCNLMGPLYQFRQEYKSNPKFQAEINKYLFSTAKPESICAMQPMQRENLKAYNIYSSKCLAATEKDNVLANILTSDALKTILQTPAYGKQLIISRKPLVPDFSTSPILSAASKTFLEKIKINSEVLKSAVINGPLYDELLMKLDNNCINFVEDSLLQPICMIRDKLISFHADDSFQKEVTNFVKNSNLTPFGITVDQVPDIAQEIKAAQDKNTTLTSLLKNPSLQEALKYGKQLSIPLHLSSNIPMNDKLACSSKISGPTYDKIANMKIDHTVLESVVLYGPMYDQLIQQLNRNGVDISNDSLLDSIKTLRNEYNNDEHFRRDLERYIVHPEPNLFEPPSIEKNTKDEQPLATNLSKMHISHSDDSGFESVPPTPNYSTYPGFAKQTENYTSPGTFDELPSNGAIPKNVHVSEPSAKECNLPGHDISKLMPISQSPNYTVCNGCSTSITFGEVVVTAERVGSNAAWHPQCFKCHKCSELLADLVYFYHGGQVYCGRDLANILKIPRCAACDELIFTKEYTAAEGATFHIKHFCCYHCDAPLAGQQYVPDENSSMPVCLNCYDTYFAKTCHYCHATIGPTEQGVAWNNIHWHGVCFVCNGKECGRSLIGGRFCIKSDMPFCSPQCVKSIQF</sequence>
<dbReference type="FunCoup" id="A0A6I8TJ63">
    <property type="interactions" value="233"/>
</dbReference>
<dbReference type="GO" id="GO:0008270">
    <property type="term" value="F:zinc ion binding"/>
    <property type="evidence" value="ECO:0007669"/>
    <property type="project" value="InterPro"/>
</dbReference>
<dbReference type="CDD" id="cd09340">
    <property type="entry name" value="LIM1_Testin_like"/>
    <property type="match status" value="1"/>
</dbReference>
<evidence type="ECO:0000256" key="1">
    <source>
        <dbReference type="ARBA" id="ARBA00004496"/>
    </source>
</evidence>
<organism evidence="7 8">
    <name type="scientific">Aedes aegypti</name>
    <name type="common">Yellowfever mosquito</name>
    <name type="synonym">Culex aegypti</name>
    <dbReference type="NCBI Taxonomy" id="7159"/>
    <lineage>
        <taxon>Eukaryota</taxon>
        <taxon>Metazoa</taxon>
        <taxon>Ecdysozoa</taxon>
        <taxon>Arthropoda</taxon>
        <taxon>Hexapoda</taxon>
        <taxon>Insecta</taxon>
        <taxon>Pterygota</taxon>
        <taxon>Neoptera</taxon>
        <taxon>Endopterygota</taxon>
        <taxon>Diptera</taxon>
        <taxon>Nematocera</taxon>
        <taxon>Culicoidea</taxon>
        <taxon>Culicidae</taxon>
        <taxon>Culicinae</taxon>
        <taxon>Aedini</taxon>
        <taxon>Aedes</taxon>
        <taxon>Stegomyia</taxon>
    </lineage>
</organism>
<dbReference type="InterPro" id="IPR047120">
    <property type="entry name" value="Pk/Esn/Tes"/>
</dbReference>
<evidence type="ECO:0000256" key="5">
    <source>
        <dbReference type="ARBA" id="ARBA00022833"/>
    </source>
</evidence>
<comment type="subcellular location">
    <subcellularLocation>
        <location evidence="1">Cytoplasm</location>
    </subcellularLocation>
</comment>
<keyword evidence="5" id="KW-0862">Zinc</keyword>
<dbReference type="PROSITE" id="PS51303">
    <property type="entry name" value="PET"/>
    <property type="match status" value="1"/>
</dbReference>
<dbReference type="InParanoid" id="A0A6I8TJ63"/>
<dbReference type="SUPFAM" id="SSF57716">
    <property type="entry name" value="Glucocorticoid receptor-like (DNA-binding domain)"/>
    <property type="match status" value="2"/>
</dbReference>
<evidence type="ECO:0000256" key="6">
    <source>
        <dbReference type="ARBA" id="ARBA00023038"/>
    </source>
</evidence>
<dbReference type="PANTHER" id="PTHR24211">
    <property type="entry name" value="LIM DOMAIN-CONTAINING PROTEIN"/>
    <property type="match status" value="1"/>
</dbReference>
<dbReference type="Proteomes" id="UP000008820">
    <property type="component" value="Chromosome 3"/>
</dbReference>
<evidence type="ECO:0000313" key="7">
    <source>
        <dbReference type="EnsemblMetazoa" id="AAEL009271-PB"/>
    </source>
</evidence>
<evidence type="ECO:0000256" key="3">
    <source>
        <dbReference type="ARBA" id="ARBA00022723"/>
    </source>
</evidence>
<evidence type="ECO:0000256" key="4">
    <source>
        <dbReference type="ARBA" id="ARBA00022737"/>
    </source>
</evidence>
<keyword evidence="8" id="KW-1185">Reference proteome</keyword>
<gene>
    <name evidence="7" type="primary">5571749</name>
</gene>
<name>A0A6I8TJ63_AEDAE</name>
<reference evidence="7" key="2">
    <citation type="submission" date="2020-05" db="UniProtKB">
        <authorList>
            <consortium name="EnsemblMetazoa"/>
        </authorList>
    </citation>
    <scope>IDENTIFICATION</scope>
    <source>
        <strain evidence="7">LVP_AGWG</strain>
    </source>
</reference>
<reference evidence="7 8" key="1">
    <citation type="submission" date="2017-06" db="EMBL/GenBank/DDBJ databases">
        <title>Aedes aegypti genome working group (AGWG) sequencing and assembly.</title>
        <authorList>
            <consortium name="Aedes aegypti Genome Working Group (AGWG)"/>
            <person name="Matthews B.J."/>
        </authorList>
    </citation>
    <scope>NUCLEOTIDE SEQUENCE [LARGE SCALE GENOMIC DNA]</scope>
    <source>
        <strain evidence="7 8">LVP_AGWG</strain>
    </source>
</reference>
<protein>
    <submittedName>
        <fullName evidence="7">Uncharacterized protein</fullName>
    </submittedName>
</protein>
<evidence type="ECO:0000313" key="8">
    <source>
        <dbReference type="Proteomes" id="UP000008820"/>
    </source>
</evidence>
<keyword evidence="4" id="KW-0677">Repeat</keyword>
<keyword evidence="6" id="KW-0440">LIM domain</keyword>
<keyword evidence="3" id="KW-0479">Metal-binding</keyword>
<dbReference type="InterPro" id="IPR001781">
    <property type="entry name" value="Znf_LIM"/>
</dbReference>
<proteinExistence type="predicted"/>
<keyword evidence="2" id="KW-0963">Cytoplasm</keyword>
<dbReference type="AlphaFoldDB" id="A0A6I8TJ63"/>
<dbReference type="PANTHER" id="PTHR24211:SF22">
    <property type="entry name" value="TESTIN"/>
    <property type="match status" value="1"/>
</dbReference>
<dbReference type="PROSITE" id="PS50023">
    <property type="entry name" value="LIM_DOMAIN_2"/>
    <property type="match status" value="2"/>
</dbReference>